<proteinExistence type="predicted"/>
<comment type="caution">
    <text evidence="2">The sequence shown here is derived from an EMBL/GenBank/DDBJ whole genome shotgun (WGS) entry which is preliminary data.</text>
</comment>
<organism evidence="2 3">
    <name type="scientific">Pararge aegeria aegeria</name>
    <dbReference type="NCBI Taxonomy" id="348720"/>
    <lineage>
        <taxon>Eukaryota</taxon>
        <taxon>Metazoa</taxon>
        <taxon>Ecdysozoa</taxon>
        <taxon>Arthropoda</taxon>
        <taxon>Hexapoda</taxon>
        <taxon>Insecta</taxon>
        <taxon>Pterygota</taxon>
        <taxon>Neoptera</taxon>
        <taxon>Endopterygota</taxon>
        <taxon>Lepidoptera</taxon>
        <taxon>Glossata</taxon>
        <taxon>Ditrysia</taxon>
        <taxon>Papilionoidea</taxon>
        <taxon>Nymphalidae</taxon>
        <taxon>Satyrinae</taxon>
        <taxon>Satyrini</taxon>
        <taxon>Parargina</taxon>
        <taxon>Pararge</taxon>
    </lineage>
</organism>
<reference evidence="2" key="1">
    <citation type="submission" date="2022-03" db="EMBL/GenBank/DDBJ databases">
        <authorList>
            <person name="Lindestad O."/>
        </authorList>
    </citation>
    <scope>NUCLEOTIDE SEQUENCE</scope>
</reference>
<gene>
    <name evidence="2" type="primary">jg14797</name>
    <name evidence="2" type="ORF">PAEG_LOCUS3536</name>
</gene>
<accession>A0A8S4QNL8</accession>
<name>A0A8S4QNL8_9NEOP</name>
<evidence type="ECO:0000313" key="2">
    <source>
        <dbReference type="EMBL" id="CAH2213431.1"/>
    </source>
</evidence>
<evidence type="ECO:0000313" key="3">
    <source>
        <dbReference type="Proteomes" id="UP000838756"/>
    </source>
</evidence>
<feature type="region of interest" description="Disordered" evidence="1">
    <location>
        <begin position="20"/>
        <end position="39"/>
    </location>
</feature>
<keyword evidence="3" id="KW-1185">Reference proteome</keyword>
<dbReference type="Proteomes" id="UP000838756">
    <property type="component" value="Unassembled WGS sequence"/>
</dbReference>
<evidence type="ECO:0000256" key="1">
    <source>
        <dbReference type="SAM" id="MobiDB-lite"/>
    </source>
</evidence>
<sequence>MFVVTVGLYGTEGLALTGRTARKKTSIKKHPEPQAAAHREGMHGITGVHHARAESRARGIRPALNMLVQVMTGHGCFGHYLYRVARREPTPLCYECGAADDTAQHTLEGCSKRGPQRRTLVAAIGGDLSLPSVVLAMLSSESASLAVPDFCEDVISQKEAAERVREEAPDAHPLRRRRVGRRRRQFEASQLLLPSQASLASYRRFTSFSTI</sequence>
<dbReference type="OrthoDB" id="7480128at2759"/>
<dbReference type="AlphaFoldDB" id="A0A8S4QNL8"/>
<feature type="compositionally biased region" description="Basic and acidic residues" evidence="1">
    <location>
        <begin position="29"/>
        <end position="39"/>
    </location>
</feature>
<dbReference type="EMBL" id="CAKXAJ010011397">
    <property type="protein sequence ID" value="CAH2213431.1"/>
    <property type="molecule type" value="Genomic_DNA"/>
</dbReference>
<protein>
    <submittedName>
        <fullName evidence="2">Jg14797 protein</fullName>
    </submittedName>
</protein>